<organism evidence="2 3">
    <name type="scientific">Mucuna pruriens</name>
    <name type="common">Velvet bean</name>
    <name type="synonym">Dolichos pruriens</name>
    <dbReference type="NCBI Taxonomy" id="157652"/>
    <lineage>
        <taxon>Eukaryota</taxon>
        <taxon>Viridiplantae</taxon>
        <taxon>Streptophyta</taxon>
        <taxon>Embryophyta</taxon>
        <taxon>Tracheophyta</taxon>
        <taxon>Spermatophyta</taxon>
        <taxon>Magnoliopsida</taxon>
        <taxon>eudicotyledons</taxon>
        <taxon>Gunneridae</taxon>
        <taxon>Pentapetalae</taxon>
        <taxon>rosids</taxon>
        <taxon>fabids</taxon>
        <taxon>Fabales</taxon>
        <taxon>Fabaceae</taxon>
        <taxon>Papilionoideae</taxon>
        <taxon>50 kb inversion clade</taxon>
        <taxon>NPAAA clade</taxon>
        <taxon>indigoferoid/millettioid clade</taxon>
        <taxon>Phaseoleae</taxon>
        <taxon>Mucuna</taxon>
    </lineage>
</organism>
<dbReference type="OrthoDB" id="1637540at2759"/>
<proteinExistence type="predicted"/>
<keyword evidence="3" id="KW-1185">Reference proteome</keyword>
<dbReference type="AlphaFoldDB" id="A0A371E843"/>
<dbReference type="PANTHER" id="PTHR48475">
    <property type="entry name" value="RIBONUCLEASE H"/>
    <property type="match status" value="1"/>
</dbReference>
<dbReference type="Proteomes" id="UP000257109">
    <property type="component" value="Unassembled WGS sequence"/>
</dbReference>
<feature type="non-terminal residue" evidence="2">
    <location>
        <position position="1"/>
    </location>
</feature>
<name>A0A371E843_MUCPR</name>
<sequence length="177" mass="20266">MLPYALHGYRSTARTSTGATPYALVYDMEVVLPVEVEIPSLRVIAEAEVGEAEWAQHRFDQLNLITEKRLRAICHGQLYQRRVKQAFDKKVKLRTFREGDLVLRKILPATKDYRGKWTPKYEGPYVVRQAYSGGALILTDQDGRDLKNPVNADPAKGGRSRGRMMEKEERRLISNAY</sequence>
<accession>A0A371E843</accession>
<dbReference type="PANTHER" id="PTHR48475:SF1">
    <property type="entry name" value="RNASE H TYPE-1 DOMAIN-CONTAINING PROTEIN"/>
    <property type="match status" value="1"/>
</dbReference>
<evidence type="ECO:0000256" key="1">
    <source>
        <dbReference type="SAM" id="MobiDB-lite"/>
    </source>
</evidence>
<comment type="caution">
    <text evidence="2">The sequence shown here is derived from an EMBL/GenBank/DDBJ whole genome shotgun (WGS) entry which is preliminary data.</text>
</comment>
<feature type="region of interest" description="Disordered" evidence="1">
    <location>
        <begin position="142"/>
        <end position="164"/>
    </location>
</feature>
<dbReference type="EMBL" id="QJKJ01015633">
    <property type="protein sequence ID" value="RDX62201.1"/>
    <property type="molecule type" value="Genomic_DNA"/>
</dbReference>
<evidence type="ECO:0000313" key="2">
    <source>
        <dbReference type="EMBL" id="RDX62201.1"/>
    </source>
</evidence>
<gene>
    <name evidence="2" type="ORF">CR513_59493</name>
</gene>
<protein>
    <submittedName>
        <fullName evidence="2">Uncharacterized protein</fullName>
    </submittedName>
</protein>
<reference evidence="2" key="1">
    <citation type="submission" date="2018-05" db="EMBL/GenBank/DDBJ databases">
        <title>Draft genome of Mucuna pruriens seed.</title>
        <authorList>
            <person name="Nnadi N.E."/>
            <person name="Vos R."/>
            <person name="Hasami M.H."/>
            <person name="Devisetty U.K."/>
            <person name="Aguiy J.C."/>
        </authorList>
    </citation>
    <scope>NUCLEOTIDE SEQUENCE [LARGE SCALE GENOMIC DNA]</scope>
    <source>
        <strain evidence="2">JCA_2017</strain>
    </source>
</reference>
<evidence type="ECO:0000313" key="3">
    <source>
        <dbReference type="Proteomes" id="UP000257109"/>
    </source>
</evidence>